<accession>A0A1I8P6G9</accession>
<feature type="transmembrane region" description="Helical" evidence="10">
    <location>
        <begin position="34"/>
        <end position="58"/>
    </location>
</feature>
<dbReference type="GO" id="GO:0005886">
    <property type="term" value="C:plasma membrane"/>
    <property type="evidence" value="ECO:0007669"/>
    <property type="project" value="UniProtKB-SubCell"/>
</dbReference>
<evidence type="ECO:0000256" key="2">
    <source>
        <dbReference type="ARBA" id="ARBA00022475"/>
    </source>
</evidence>
<dbReference type="Pfam" id="PF02949">
    <property type="entry name" value="7tm_6"/>
    <property type="match status" value="1"/>
</dbReference>
<dbReference type="GO" id="GO:0005549">
    <property type="term" value="F:odorant binding"/>
    <property type="evidence" value="ECO:0007669"/>
    <property type="project" value="InterPro"/>
</dbReference>
<evidence type="ECO:0000256" key="8">
    <source>
        <dbReference type="ARBA" id="ARBA00023170"/>
    </source>
</evidence>
<keyword evidence="8 10" id="KW-0675">Receptor</keyword>
<reference evidence="11" key="1">
    <citation type="submission" date="2020-05" db="UniProtKB">
        <authorList>
            <consortium name="EnsemblMetazoa"/>
        </authorList>
    </citation>
    <scope>IDENTIFICATION</scope>
    <source>
        <strain evidence="11">USDA</strain>
    </source>
</reference>
<dbReference type="PANTHER" id="PTHR21137:SF35">
    <property type="entry name" value="ODORANT RECEPTOR 19A-RELATED"/>
    <property type="match status" value="1"/>
</dbReference>
<keyword evidence="7 10" id="KW-0472">Membrane</keyword>
<evidence type="ECO:0000313" key="12">
    <source>
        <dbReference type="Proteomes" id="UP000095300"/>
    </source>
</evidence>
<evidence type="ECO:0000256" key="5">
    <source>
        <dbReference type="ARBA" id="ARBA00022725"/>
    </source>
</evidence>
<evidence type="ECO:0000256" key="10">
    <source>
        <dbReference type="RuleBase" id="RU351113"/>
    </source>
</evidence>
<keyword evidence="9 10" id="KW-0807">Transducer</keyword>
<keyword evidence="5 10" id="KW-0552">Olfaction</keyword>
<comment type="caution">
    <text evidence="10">Lacks conserved residue(s) required for the propagation of feature annotation.</text>
</comment>
<evidence type="ECO:0000256" key="9">
    <source>
        <dbReference type="ARBA" id="ARBA00023224"/>
    </source>
</evidence>
<sequence>MAEETLDTKSLFKTHFVCWRLLGMMPPKKYSHLYWTYSLVISIVVTVGYPLHLILGLFTSTTMYEIIQNLAITLTCTVCAMKTFAIWWRFKDVDIMFDIVRRQDERIRPGEEYEYMRKKVYPSIRSLIHLFYMICISVGVFAEVAVLFNGLRGSWLLMYQAYFPFDVFASSRNYVIAHLYQLVGLYCIVLQNLVNDTFAGAHLSLLGGQVHLLSMRVAKIGYDAKKTLAQNNEDLLECIRDHLDLLEYRRKVEEVISLYMFFQILFASINMCVVLVFMILFVQDPFTLGYYSCYCVGIVSEILPSCYYGTILEDEFQELAYALFSCNWIDQSIEFKKNLRIFAEQASRRVYVTAWLFRINNGSFLIACKNSYSIFALIMNLK</sequence>
<dbReference type="EnsemblMetazoa" id="SCAU005262-RA">
    <property type="protein sequence ID" value="SCAU005262-PA"/>
    <property type="gene ID" value="SCAU005262"/>
</dbReference>
<dbReference type="Proteomes" id="UP000095300">
    <property type="component" value="Unassembled WGS sequence"/>
</dbReference>
<proteinExistence type="inferred from homology"/>
<evidence type="ECO:0000256" key="7">
    <source>
        <dbReference type="ARBA" id="ARBA00023136"/>
    </source>
</evidence>
<dbReference type="VEuPathDB" id="VectorBase:SCAU005262"/>
<dbReference type="PANTHER" id="PTHR21137">
    <property type="entry name" value="ODORANT RECEPTOR"/>
    <property type="match status" value="1"/>
</dbReference>
<dbReference type="GO" id="GO:0004984">
    <property type="term" value="F:olfactory receptor activity"/>
    <property type="evidence" value="ECO:0007669"/>
    <property type="project" value="InterPro"/>
</dbReference>
<evidence type="ECO:0000313" key="11">
    <source>
        <dbReference type="EnsemblMetazoa" id="SCAU005262-PA"/>
    </source>
</evidence>
<keyword evidence="3 10" id="KW-0716">Sensory transduction</keyword>
<evidence type="ECO:0000256" key="4">
    <source>
        <dbReference type="ARBA" id="ARBA00022692"/>
    </source>
</evidence>
<feature type="transmembrane region" description="Helical" evidence="10">
    <location>
        <begin position="258"/>
        <end position="282"/>
    </location>
</feature>
<keyword evidence="4 10" id="KW-0812">Transmembrane</keyword>
<name>A0A1I8P6G9_STOCA</name>
<feature type="transmembrane region" description="Helical" evidence="10">
    <location>
        <begin position="70"/>
        <end position="90"/>
    </location>
</feature>
<feature type="transmembrane region" description="Helical" evidence="10">
    <location>
        <begin position="127"/>
        <end position="148"/>
    </location>
</feature>
<evidence type="ECO:0000256" key="6">
    <source>
        <dbReference type="ARBA" id="ARBA00022989"/>
    </source>
</evidence>
<organism evidence="11 12">
    <name type="scientific">Stomoxys calcitrans</name>
    <name type="common">Stable fly</name>
    <name type="synonym">Conops calcitrans</name>
    <dbReference type="NCBI Taxonomy" id="35570"/>
    <lineage>
        <taxon>Eukaryota</taxon>
        <taxon>Metazoa</taxon>
        <taxon>Ecdysozoa</taxon>
        <taxon>Arthropoda</taxon>
        <taxon>Hexapoda</taxon>
        <taxon>Insecta</taxon>
        <taxon>Pterygota</taxon>
        <taxon>Neoptera</taxon>
        <taxon>Endopterygota</taxon>
        <taxon>Diptera</taxon>
        <taxon>Brachycera</taxon>
        <taxon>Muscomorpha</taxon>
        <taxon>Muscoidea</taxon>
        <taxon>Muscidae</taxon>
        <taxon>Stomoxys</taxon>
    </lineage>
</organism>
<dbReference type="GO" id="GO:0007165">
    <property type="term" value="P:signal transduction"/>
    <property type="evidence" value="ECO:0007669"/>
    <property type="project" value="UniProtKB-KW"/>
</dbReference>
<protein>
    <recommendedName>
        <fullName evidence="10">Odorant receptor</fullName>
    </recommendedName>
</protein>
<evidence type="ECO:0000256" key="1">
    <source>
        <dbReference type="ARBA" id="ARBA00004651"/>
    </source>
</evidence>
<comment type="similarity">
    <text evidence="10">Belongs to the insect chemoreceptor superfamily. Heteromeric odorant receptor channel (TC 1.A.69) family.</text>
</comment>
<dbReference type="AlphaFoldDB" id="A0A1I8P6G9"/>
<keyword evidence="6 10" id="KW-1133">Transmembrane helix</keyword>
<dbReference type="InterPro" id="IPR004117">
    <property type="entry name" value="7tm6_olfct_rcpt"/>
</dbReference>
<evidence type="ECO:0000256" key="3">
    <source>
        <dbReference type="ARBA" id="ARBA00022606"/>
    </source>
</evidence>
<keyword evidence="2" id="KW-1003">Cell membrane</keyword>
<keyword evidence="12" id="KW-1185">Reference proteome</keyword>
<comment type="subcellular location">
    <subcellularLocation>
        <location evidence="1 10">Cell membrane</location>
        <topology evidence="1 10">Multi-pass membrane protein</topology>
    </subcellularLocation>
</comment>